<evidence type="ECO:0000256" key="1">
    <source>
        <dbReference type="PIRSR" id="PIRSR640198-1"/>
    </source>
</evidence>
<organism evidence="6 7">
    <name type="scientific">[Ruminococcus] torques</name>
    <dbReference type="NCBI Taxonomy" id="33039"/>
    <lineage>
        <taxon>Bacteria</taxon>
        <taxon>Bacillati</taxon>
        <taxon>Bacillota</taxon>
        <taxon>Clostridia</taxon>
        <taxon>Lachnospirales</taxon>
        <taxon>Lachnospiraceae</taxon>
        <taxon>Mediterraneibacter</taxon>
    </lineage>
</organism>
<evidence type="ECO:0000256" key="4">
    <source>
        <dbReference type="SAM" id="Coils"/>
    </source>
</evidence>
<keyword evidence="4" id="KW-0175">Coiled coil</keyword>
<name>A0A174DSP5_9FIRM</name>
<evidence type="ECO:0000256" key="2">
    <source>
        <dbReference type="PIRSR" id="PIRSR640198-2"/>
    </source>
</evidence>
<reference evidence="6 7" key="1">
    <citation type="submission" date="2015-09" db="EMBL/GenBank/DDBJ databases">
        <authorList>
            <consortium name="Pathogen Informatics"/>
        </authorList>
    </citation>
    <scope>NUCLEOTIDE SEQUENCE [LARGE SCALE GENOMIC DNA]</scope>
    <source>
        <strain evidence="6 7">2789STDY5834841</strain>
    </source>
</reference>
<accession>A0A174DSP5</accession>
<dbReference type="InterPro" id="IPR003812">
    <property type="entry name" value="Fido"/>
</dbReference>
<dbReference type="RefSeq" id="WP_070100409.1">
    <property type="nucleotide sequence ID" value="NZ_CYZO01000029.1"/>
</dbReference>
<keyword evidence="2" id="KW-0547">Nucleotide-binding</keyword>
<dbReference type="InterPro" id="IPR036597">
    <property type="entry name" value="Fido-like_dom_sf"/>
</dbReference>
<dbReference type="GO" id="GO:0051301">
    <property type="term" value="P:cell division"/>
    <property type="evidence" value="ECO:0007669"/>
    <property type="project" value="UniProtKB-KW"/>
</dbReference>
<dbReference type="InterPro" id="IPR040198">
    <property type="entry name" value="Fido_containing"/>
</dbReference>
<dbReference type="EMBL" id="CYZO01000029">
    <property type="protein sequence ID" value="CUO28464.1"/>
    <property type="molecule type" value="Genomic_DNA"/>
</dbReference>
<dbReference type="Proteomes" id="UP000095787">
    <property type="component" value="Unassembled WGS sequence"/>
</dbReference>
<dbReference type="Gene3D" id="1.10.3290.10">
    <property type="entry name" value="Fido-like domain"/>
    <property type="match status" value="1"/>
</dbReference>
<dbReference type="GO" id="GO:0005524">
    <property type="term" value="F:ATP binding"/>
    <property type="evidence" value="ECO:0007669"/>
    <property type="project" value="UniProtKB-KW"/>
</dbReference>
<dbReference type="AlphaFoldDB" id="A0A174DSP5"/>
<evidence type="ECO:0000256" key="3">
    <source>
        <dbReference type="PIRSR" id="PIRSR640198-3"/>
    </source>
</evidence>
<dbReference type="PANTHER" id="PTHR13504:SF38">
    <property type="entry name" value="FIDO DOMAIN-CONTAINING PROTEIN"/>
    <property type="match status" value="1"/>
</dbReference>
<feature type="binding site" evidence="2">
    <location>
        <begin position="180"/>
        <end position="187"/>
    </location>
    <ligand>
        <name>ATP</name>
        <dbReference type="ChEBI" id="CHEBI:30616"/>
    </ligand>
</feature>
<proteinExistence type="predicted"/>
<keyword evidence="2" id="KW-0067">ATP-binding</keyword>
<gene>
    <name evidence="6" type="ORF">ERS852456_02122</name>
</gene>
<dbReference type="PANTHER" id="PTHR13504">
    <property type="entry name" value="FIDO DOMAIN-CONTAINING PROTEIN DDB_G0283145"/>
    <property type="match status" value="1"/>
</dbReference>
<feature type="coiled-coil region" evidence="4">
    <location>
        <begin position="3"/>
        <end position="30"/>
    </location>
</feature>
<feature type="site" description="Important for autoinhibition of adenylyltransferase activity" evidence="3">
    <location>
        <position position="49"/>
    </location>
</feature>
<evidence type="ECO:0000313" key="7">
    <source>
        <dbReference type="Proteomes" id="UP000095787"/>
    </source>
</evidence>
<keyword evidence="6" id="KW-0131">Cell cycle</keyword>
<dbReference type="Pfam" id="PF02661">
    <property type="entry name" value="Fic"/>
    <property type="match status" value="1"/>
</dbReference>
<dbReference type="PROSITE" id="PS51459">
    <property type="entry name" value="FIDO"/>
    <property type="match status" value="1"/>
</dbReference>
<feature type="domain" description="Fido" evidence="5">
    <location>
        <begin position="98"/>
        <end position="232"/>
    </location>
</feature>
<sequence length="272" mass="31669">MELLNNELRINQLENKRKDVEKALQNCIVRDSFLDDFEKRFCWSNNALEGNTLSLIETVNLLDYDEVQSGHTYSEYQEAKNVYAAIKNMLIPMEQVRIDGDWIKKVNGYVMGTSGEYRNHDIYVGNLVEAVYYPPASDKVEELMKAFEKTVNIKEKNIDKLLLEIAQQHIVFERIHPFQDGNGRTGRILINQQLINNGLPPISIKPTGKYRQAFRRYNNSGDLSQMVYILAKSELESFDRILQQESRYLLNRDGRNVEVKSKLRATEREIDL</sequence>
<protein>
    <submittedName>
        <fullName evidence="6">Protein involved in cell division</fullName>
    </submittedName>
</protein>
<keyword evidence="6" id="KW-0132">Cell division</keyword>
<feature type="binding site" evidence="2">
    <location>
        <position position="219"/>
    </location>
    <ligand>
        <name>ATP</name>
        <dbReference type="ChEBI" id="CHEBI:30616"/>
    </ligand>
</feature>
<feature type="active site" evidence="1">
    <location>
        <position position="176"/>
    </location>
</feature>
<dbReference type="SUPFAM" id="SSF140931">
    <property type="entry name" value="Fic-like"/>
    <property type="match status" value="1"/>
</dbReference>
<evidence type="ECO:0000313" key="6">
    <source>
        <dbReference type="EMBL" id="CUO28464.1"/>
    </source>
</evidence>
<evidence type="ECO:0000259" key="5">
    <source>
        <dbReference type="PROSITE" id="PS51459"/>
    </source>
</evidence>